<dbReference type="InterPro" id="IPR018202">
    <property type="entry name" value="Ser_caboxypep_ser_AS"/>
</dbReference>
<dbReference type="GO" id="GO:0005576">
    <property type="term" value="C:extracellular region"/>
    <property type="evidence" value="ECO:0007669"/>
    <property type="project" value="UniProtKB-SubCell"/>
</dbReference>
<name>A0A835H6S5_9MAGN</name>
<dbReference type="InterPro" id="IPR029058">
    <property type="entry name" value="AB_hydrolase_fold"/>
</dbReference>
<dbReference type="SUPFAM" id="SSF53474">
    <property type="entry name" value="alpha/beta-Hydrolases"/>
    <property type="match status" value="2"/>
</dbReference>
<comment type="caution">
    <text evidence="10">The sequence shown here is derived from an EMBL/GenBank/DDBJ whole genome shotgun (WGS) entry which is preliminary data.</text>
</comment>
<evidence type="ECO:0000256" key="4">
    <source>
        <dbReference type="ARBA" id="ARBA00022645"/>
    </source>
</evidence>
<protein>
    <recommendedName>
        <fullName evidence="9">Carboxypeptidase</fullName>
        <ecNumber evidence="9">3.4.16.-</ecNumber>
    </recommendedName>
</protein>
<dbReference type="Gene3D" id="3.40.50.1820">
    <property type="entry name" value="alpha/beta hydrolase"/>
    <property type="match status" value="3"/>
</dbReference>
<proteinExistence type="inferred from homology"/>
<sequence>MRAKFLISFLLLSLFVTQTIHARQGVALTRLYKMKRERKIDTNFYDELQVVDETRVLSQEGLKENDRIEKLPGQPHNVDFAQYGGYVTVDEKAGRAFYYYFTEAEHSKESKPLLLWLNGGPGCSSLAYGAMQELGPFRVASDGKTLQQNPYAWNKVANVLFLESPAGVGFSYTNTTSDLKNSGDKMTADDNYVFLLNWLKRFPEYKDRDFYISGESYAGHYVPQLAHNIVRHNKLENKTTINLKGVIIGNAVINDNTDEKGMYEYLWTHALLSDETNQAVQKYCDFSDFSPYAPKADEPKQCTDAITEANNNINLIDIYNIYAPTCHLKNLTDKPKKASGTIDPCSDNYVSAYLNTPEVQTALHANVTKLNYDWESCSGDIDGIVPVTSTSYMVLLFRAISWADLPHFFSEATMRAKFLISFLLLSLFVTQKIHARQGDALTRLYKMKRERKIDTNFYDELRVVDETRVLSQEGLKENDRIEKLPGQPHNVDFAQYGGYVTVDEKAGRAFYYYFTEAEHSKESKPLLLWLNGGPGCSSLGFGAMQELGPFRVASDGKTLHQNPYAWNKVANVLFLESPAGVGFSYTNTTSDLKNSGDKMTADDNYVFLLNWLKRFPEYKDRDFYISGESYAGHYVPQLAHNIVRHNKLENKTTINLKGIIIGNALINDNTDEKGMYEYLWTHALSSDETNHAVQKYCDFSEFPRYATKADEPKQCTDAIIEANNNINLIDIYNIYAPTCHLKNLTDKPKKASGTIDPCSDNYVSAYLNTPEVGGYTIVYKGDLTFATVRGAGHQVPSYQPTRALTLIKYFLDGKPLPRQ</sequence>
<keyword evidence="5 9" id="KW-0732">Signal</keyword>
<keyword evidence="6 9" id="KW-0378">Hydrolase</keyword>
<dbReference type="InterPro" id="IPR001563">
    <property type="entry name" value="Peptidase_S10"/>
</dbReference>
<dbReference type="InterPro" id="IPR033124">
    <property type="entry name" value="Ser_caboxypep_his_AS"/>
</dbReference>
<dbReference type="GO" id="GO:0004185">
    <property type="term" value="F:serine-type carboxypeptidase activity"/>
    <property type="evidence" value="ECO:0007669"/>
    <property type="project" value="UniProtKB-UniRule"/>
</dbReference>
<dbReference type="OrthoDB" id="443318at2759"/>
<dbReference type="PROSITE" id="PS00131">
    <property type="entry name" value="CARBOXYPEPT_SER_SER"/>
    <property type="match status" value="2"/>
</dbReference>
<evidence type="ECO:0000256" key="7">
    <source>
        <dbReference type="ARBA" id="ARBA00023157"/>
    </source>
</evidence>
<evidence type="ECO:0000256" key="6">
    <source>
        <dbReference type="ARBA" id="ARBA00022801"/>
    </source>
</evidence>
<dbReference type="PANTHER" id="PTHR11802">
    <property type="entry name" value="SERINE PROTEASE FAMILY S10 SERINE CARBOXYPEPTIDASE"/>
    <property type="match status" value="1"/>
</dbReference>
<dbReference type="PROSITE" id="PS00560">
    <property type="entry name" value="CARBOXYPEPT_SER_HIS"/>
    <property type="match status" value="1"/>
</dbReference>
<keyword evidence="11" id="KW-1185">Reference proteome</keyword>
<evidence type="ECO:0000256" key="1">
    <source>
        <dbReference type="ARBA" id="ARBA00004613"/>
    </source>
</evidence>
<evidence type="ECO:0000313" key="11">
    <source>
        <dbReference type="Proteomes" id="UP000631114"/>
    </source>
</evidence>
<evidence type="ECO:0000256" key="5">
    <source>
        <dbReference type="ARBA" id="ARBA00022729"/>
    </source>
</evidence>
<evidence type="ECO:0000256" key="9">
    <source>
        <dbReference type="RuleBase" id="RU361156"/>
    </source>
</evidence>
<dbReference type="GO" id="GO:0005773">
    <property type="term" value="C:vacuole"/>
    <property type="evidence" value="ECO:0007669"/>
    <property type="project" value="TreeGrafter"/>
</dbReference>
<evidence type="ECO:0000313" key="10">
    <source>
        <dbReference type="EMBL" id="KAF9592787.1"/>
    </source>
</evidence>
<evidence type="ECO:0000256" key="8">
    <source>
        <dbReference type="ARBA" id="ARBA00023180"/>
    </source>
</evidence>
<dbReference type="PANTHER" id="PTHR11802:SF132">
    <property type="entry name" value="SERINE CARBOXYPEPTIDASE-LIKE 36-RELATED"/>
    <property type="match status" value="1"/>
</dbReference>
<feature type="signal peptide" evidence="9">
    <location>
        <begin position="1"/>
        <end position="22"/>
    </location>
</feature>
<keyword evidence="7" id="KW-1015">Disulfide bond</keyword>
<keyword evidence="4 9" id="KW-0121">Carboxypeptidase</keyword>
<keyword evidence="3" id="KW-0964">Secreted</keyword>
<organism evidence="10 11">
    <name type="scientific">Coptis chinensis</name>
    <dbReference type="NCBI Taxonomy" id="261450"/>
    <lineage>
        <taxon>Eukaryota</taxon>
        <taxon>Viridiplantae</taxon>
        <taxon>Streptophyta</taxon>
        <taxon>Embryophyta</taxon>
        <taxon>Tracheophyta</taxon>
        <taxon>Spermatophyta</taxon>
        <taxon>Magnoliopsida</taxon>
        <taxon>Ranunculales</taxon>
        <taxon>Ranunculaceae</taxon>
        <taxon>Coptidoideae</taxon>
        <taxon>Coptis</taxon>
    </lineage>
</organism>
<feature type="chain" id="PRO_5033100173" description="Carboxypeptidase" evidence="9">
    <location>
        <begin position="23"/>
        <end position="819"/>
    </location>
</feature>
<keyword evidence="8" id="KW-0325">Glycoprotein</keyword>
<dbReference type="EC" id="3.4.16.-" evidence="9"/>
<comment type="similarity">
    <text evidence="2 9">Belongs to the peptidase S10 family.</text>
</comment>
<dbReference type="Proteomes" id="UP000631114">
    <property type="component" value="Unassembled WGS sequence"/>
</dbReference>
<accession>A0A835H6S5</accession>
<dbReference type="AlphaFoldDB" id="A0A835H6S5"/>
<evidence type="ECO:0000256" key="2">
    <source>
        <dbReference type="ARBA" id="ARBA00009431"/>
    </source>
</evidence>
<keyword evidence="9" id="KW-0645">Protease</keyword>
<evidence type="ECO:0000256" key="3">
    <source>
        <dbReference type="ARBA" id="ARBA00022525"/>
    </source>
</evidence>
<reference evidence="10 11" key="1">
    <citation type="submission" date="2020-10" db="EMBL/GenBank/DDBJ databases">
        <title>The Coptis chinensis genome and diversification of protoberbering-type alkaloids.</title>
        <authorList>
            <person name="Wang B."/>
            <person name="Shu S."/>
            <person name="Song C."/>
            <person name="Liu Y."/>
        </authorList>
    </citation>
    <scope>NUCLEOTIDE SEQUENCE [LARGE SCALE GENOMIC DNA]</scope>
    <source>
        <strain evidence="10">HL-2020</strain>
        <tissue evidence="10">Leaf</tissue>
    </source>
</reference>
<dbReference type="Pfam" id="PF00450">
    <property type="entry name" value="Peptidase_S10"/>
    <property type="match status" value="2"/>
</dbReference>
<dbReference type="FunFam" id="3.40.50.1820:FF:000030">
    <property type="entry name" value="Carboxypeptidase"/>
    <property type="match status" value="2"/>
</dbReference>
<dbReference type="Gene3D" id="6.10.250.940">
    <property type="match status" value="1"/>
</dbReference>
<dbReference type="GO" id="GO:0006508">
    <property type="term" value="P:proteolysis"/>
    <property type="evidence" value="ECO:0007669"/>
    <property type="project" value="UniProtKB-KW"/>
</dbReference>
<dbReference type="EMBL" id="JADFTS010000008">
    <property type="protein sequence ID" value="KAF9592787.1"/>
    <property type="molecule type" value="Genomic_DNA"/>
</dbReference>
<comment type="subcellular location">
    <subcellularLocation>
        <location evidence="1">Secreted</location>
    </subcellularLocation>
</comment>
<dbReference type="PRINTS" id="PR00724">
    <property type="entry name" value="CRBOXYPTASEC"/>
</dbReference>
<gene>
    <name evidence="10" type="ORF">IFM89_017357</name>
</gene>